<name>A0A0F9RGZ1_9ZZZZ</name>
<dbReference type="Pfam" id="PF13175">
    <property type="entry name" value="AAA_15"/>
    <property type="match status" value="1"/>
</dbReference>
<dbReference type="InterPro" id="IPR027417">
    <property type="entry name" value="P-loop_NTPase"/>
</dbReference>
<dbReference type="AlphaFoldDB" id="A0A0F9RGZ1"/>
<feature type="domain" description="Endonuclease GajA/Old nuclease/RecF-like AAA" evidence="1">
    <location>
        <begin position="1"/>
        <end position="273"/>
    </location>
</feature>
<dbReference type="SUPFAM" id="SSF52540">
    <property type="entry name" value="P-loop containing nucleoside triphosphate hydrolases"/>
    <property type="match status" value="1"/>
</dbReference>
<dbReference type="PANTHER" id="PTHR32182">
    <property type="entry name" value="DNA REPLICATION AND REPAIR PROTEIN RECF"/>
    <property type="match status" value="1"/>
</dbReference>
<accession>A0A0F9RGZ1</accession>
<organism evidence="2">
    <name type="scientific">marine sediment metagenome</name>
    <dbReference type="NCBI Taxonomy" id="412755"/>
    <lineage>
        <taxon>unclassified sequences</taxon>
        <taxon>metagenomes</taxon>
        <taxon>ecological metagenomes</taxon>
    </lineage>
</organism>
<gene>
    <name evidence="2" type="ORF">LCGC14_0595730</name>
</gene>
<sequence>MKIKEISIKNFRGIEDLTLKLSDFTILIGKNGVGKSSVLHALNFFKEQKYPLKIEDYYMKDLARDLEVSLTFIELTSEEKEEFQAYIQENELKVIKIAKGDVNTGNPNISQRLHGQKLMHKHFKSIREESVATPKRGLYDRLREEEKYSSLQRVRKADDIESNLIRWQEDHPNEVELIIDSGQFFGWPGVGVGKLNKSMEFFFVPAVHEYSTEETEKSSYLKEILNLTIRRKMKDIPDLEDLKKNTIIEYQRIIGDQNKTIVEELSNDLSKMLETIAPGCSISVDYQPGEVNFLDTTYRTELEEYGWIEWVRNKT</sequence>
<evidence type="ECO:0000259" key="1">
    <source>
        <dbReference type="Pfam" id="PF13175"/>
    </source>
</evidence>
<reference evidence="2" key="1">
    <citation type="journal article" date="2015" name="Nature">
        <title>Complex archaea that bridge the gap between prokaryotes and eukaryotes.</title>
        <authorList>
            <person name="Spang A."/>
            <person name="Saw J.H."/>
            <person name="Jorgensen S.L."/>
            <person name="Zaremba-Niedzwiedzka K."/>
            <person name="Martijn J."/>
            <person name="Lind A.E."/>
            <person name="van Eijk R."/>
            <person name="Schleper C."/>
            <person name="Guy L."/>
            <person name="Ettema T.J."/>
        </authorList>
    </citation>
    <scope>NUCLEOTIDE SEQUENCE</scope>
</reference>
<dbReference type="EMBL" id="LAZR01000943">
    <property type="protein sequence ID" value="KKN54079.1"/>
    <property type="molecule type" value="Genomic_DNA"/>
</dbReference>
<evidence type="ECO:0000313" key="2">
    <source>
        <dbReference type="EMBL" id="KKN54079.1"/>
    </source>
</evidence>
<dbReference type="InterPro" id="IPR041685">
    <property type="entry name" value="AAA_GajA/Old/RecF-like"/>
</dbReference>
<dbReference type="Gene3D" id="3.40.50.300">
    <property type="entry name" value="P-loop containing nucleotide triphosphate hydrolases"/>
    <property type="match status" value="1"/>
</dbReference>
<proteinExistence type="predicted"/>
<dbReference type="GO" id="GO:0006302">
    <property type="term" value="P:double-strand break repair"/>
    <property type="evidence" value="ECO:0007669"/>
    <property type="project" value="TreeGrafter"/>
</dbReference>
<dbReference type="GO" id="GO:0000731">
    <property type="term" value="P:DNA synthesis involved in DNA repair"/>
    <property type="evidence" value="ECO:0007669"/>
    <property type="project" value="TreeGrafter"/>
</dbReference>
<comment type="caution">
    <text evidence="2">The sequence shown here is derived from an EMBL/GenBank/DDBJ whole genome shotgun (WGS) entry which is preliminary data.</text>
</comment>
<dbReference type="PANTHER" id="PTHR32182:SF22">
    <property type="entry name" value="ATP-DEPENDENT ENDONUCLEASE, OLD FAMILY-RELATED"/>
    <property type="match status" value="1"/>
</dbReference>
<protein>
    <recommendedName>
        <fullName evidence="1">Endonuclease GajA/Old nuclease/RecF-like AAA domain-containing protein</fullName>
    </recommendedName>
</protein>